<dbReference type="OrthoDB" id="5879449at2"/>
<organism evidence="1 2">
    <name type="scientific">Pseudomonas fluorescens</name>
    <dbReference type="NCBI Taxonomy" id="294"/>
    <lineage>
        <taxon>Bacteria</taxon>
        <taxon>Pseudomonadati</taxon>
        <taxon>Pseudomonadota</taxon>
        <taxon>Gammaproteobacteria</taxon>
        <taxon>Pseudomonadales</taxon>
        <taxon>Pseudomonadaceae</taxon>
        <taxon>Pseudomonas</taxon>
    </lineage>
</organism>
<comment type="caution">
    <text evidence="1">The sequence shown here is derived from an EMBL/GenBank/DDBJ whole genome shotgun (WGS) entry which is preliminary data.</text>
</comment>
<dbReference type="Pfam" id="PF21852">
    <property type="entry name" value="DUF6911"/>
    <property type="match status" value="1"/>
</dbReference>
<dbReference type="InterPro" id="IPR054205">
    <property type="entry name" value="DUF6911"/>
</dbReference>
<sequence>MKRSLSWTVGFGRTCEGGTQRDPSWNDVVAHLEESCRNLGSVTLDIEELAGFELLTLQVVAETGKYALTLGVDDGDDYDVKVFCGDKNRAGIMHIQGDAVAGSAICSNFEIVVEIFKQLFDSGRVSPALMN</sequence>
<dbReference type="AlphaFoldDB" id="A0A423MLA3"/>
<name>A0A423MLA3_PSEFL</name>
<proteinExistence type="predicted"/>
<reference evidence="1 2" key="1">
    <citation type="submission" date="2016-10" db="EMBL/GenBank/DDBJ databases">
        <title>Comparative genome analysis of multiple Pseudomonas spp. focuses on biocontrol and plant growth promoting traits.</title>
        <authorList>
            <person name="Tao X.-Y."/>
            <person name="Taylor C.G."/>
        </authorList>
    </citation>
    <scope>NUCLEOTIDE SEQUENCE [LARGE SCALE GENOMIC DNA]</scope>
    <source>
        <strain evidence="1 2">28B5</strain>
    </source>
</reference>
<evidence type="ECO:0000313" key="1">
    <source>
        <dbReference type="EMBL" id="RON85353.1"/>
    </source>
</evidence>
<dbReference type="EMBL" id="MOBX01000003">
    <property type="protein sequence ID" value="RON85353.1"/>
    <property type="molecule type" value="Genomic_DNA"/>
</dbReference>
<dbReference type="RefSeq" id="WP_123448975.1">
    <property type="nucleotide sequence ID" value="NZ_MOBX01000003.1"/>
</dbReference>
<evidence type="ECO:0000313" key="2">
    <source>
        <dbReference type="Proteomes" id="UP000285378"/>
    </source>
</evidence>
<gene>
    <name evidence="1" type="ORF">BK670_05490</name>
</gene>
<accession>A0A423MLA3</accession>
<dbReference type="Proteomes" id="UP000285378">
    <property type="component" value="Unassembled WGS sequence"/>
</dbReference>
<protein>
    <submittedName>
        <fullName evidence="1">Uncharacterized protein</fullName>
    </submittedName>
</protein>